<organism evidence="2">
    <name type="scientific">Mesorhizobium sp. WSM2240</name>
    <dbReference type="NCBI Taxonomy" id="3228851"/>
    <lineage>
        <taxon>Bacteria</taxon>
        <taxon>Pseudomonadati</taxon>
        <taxon>Pseudomonadota</taxon>
        <taxon>Alphaproteobacteria</taxon>
        <taxon>Hyphomicrobiales</taxon>
        <taxon>Phyllobacteriaceae</taxon>
        <taxon>Mesorhizobium</taxon>
    </lineage>
</organism>
<feature type="compositionally biased region" description="Basic and acidic residues" evidence="1">
    <location>
        <begin position="166"/>
        <end position="191"/>
    </location>
</feature>
<reference evidence="2" key="1">
    <citation type="submission" date="2024-06" db="EMBL/GenBank/DDBJ databases">
        <title>Mesorhizobium karijinii sp. nov., a symbiont of the iconic Swainsona formosa from arid Australia.</title>
        <authorList>
            <person name="Hill Y.J."/>
            <person name="Watkin E.L.J."/>
            <person name="O'Hara G.W."/>
            <person name="Terpolilli J."/>
            <person name="Tye M.L."/>
            <person name="Kohlmeier M.G."/>
        </authorList>
    </citation>
    <scope>NUCLEOTIDE SEQUENCE</scope>
    <source>
        <strain evidence="2">WSM2240</strain>
    </source>
</reference>
<gene>
    <name evidence="2" type="ORF">ABVK50_19250</name>
</gene>
<dbReference type="EMBL" id="CP159253">
    <property type="protein sequence ID" value="XCG47400.1"/>
    <property type="molecule type" value="Genomic_DNA"/>
</dbReference>
<proteinExistence type="predicted"/>
<evidence type="ECO:0000313" key="2">
    <source>
        <dbReference type="EMBL" id="XCG47400.1"/>
    </source>
</evidence>
<dbReference type="RefSeq" id="WP_353645049.1">
    <property type="nucleotide sequence ID" value="NZ_CP159253.1"/>
</dbReference>
<accession>A0AAU8CKR1</accession>
<sequence>MLANQPPQYVEDWPEESREAAQLVIEKYGEPDEITETQLTWHRPGPWKRIVASRAFYEHNFPAPHNDSVESVIDYRVSPEKFDELAEFDGSVIVERTAGEVSARCHDEQANFLALNLMHDIVTGAKSVQQARDYYAKEFADFRRKKPTPYMEKLRFTPAAGNSADPDIRVLSDNDIEQATREGEARSRAAS</sequence>
<dbReference type="AlphaFoldDB" id="A0AAU8CKR1"/>
<name>A0AAU8CKR1_9HYPH</name>
<protein>
    <submittedName>
        <fullName evidence="2">Uncharacterized protein</fullName>
    </submittedName>
</protein>
<evidence type="ECO:0000256" key="1">
    <source>
        <dbReference type="SAM" id="MobiDB-lite"/>
    </source>
</evidence>
<feature type="region of interest" description="Disordered" evidence="1">
    <location>
        <begin position="156"/>
        <end position="191"/>
    </location>
</feature>